<evidence type="ECO:0000313" key="3">
    <source>
        <dbReference type="EMBL" id="GBE88471.1"/>
    </source>
</evidence>
<organism evidence="3 4">
    <name type="scientific">Sparassis crispa</name>
    <dbReference type="NCBI Taxonomy" id="139825"/>
    <lineage>
        <taxon>Eukaryota</taxon>
        <taxon>Fungi</taxon>
        <taxon>Dikarya</taxon>
        <taxon>Basidiomycota</taxon>
        <taxon>Agaricomycotina</taxon>
        <taxon>Agaricomycetes</taxon>
        <taxon>Polyporales</taxon>
        <taxon>Sparassidaceae</taxon>
        <taxon>Sparassis</taxon>
    </lineage>
</organism>
<sequence length="157" mass="17861">MKPHQRIIATDELQQLNFIEKLIVAHYRHNYFVVQVNMGQRKLSANAVVFPQPVERLHNILPPPREDLDKCLAVLFTGPCKPSPADYKCMPLLVRHTIILNALRWLRLNHCDYEDIQISHSNLASYSEEEPSVYVVHHPSSGSTPAASVASNDNELE</sequence>
<gene>
    <name evidence="3" type="ORF">SCP_1302870</name>
</gene>
<evidence type="ECO:0000313" key="4">
    <source>
        <dbReference type="Proteomes" id="UP000287166"/>
    </source>
</evidence>
<dbReference type="AlphaFoldDB" id="A0A401H210"/>
<proteinExistence type="predicted"/>
<comment type="caution">
    <text evidence="3">The sequence shown here is derived from an EMBL/GenBank/DDBJ whole genome shotgun (WGS) entry which is preliminary data.</text>
</comment>
<feature type="region of interest" description="Disordered" evidence="1">
    <location>
        <begin position="137"/>
        <end position="157"/>
    </location>
</feature>
<reference evidence="3 4" key="1">
    <citation type="journal article" date="2018" name="Sci. Rep.">
        <title>Genome sequence of the cauliflower mushroom Sparassis crispa (Hanabiratake) and its association with beneficial usage.</title>
        <authorList>
            <person name="Kiyama R."/>
            <person name="Furutani Y."/>
            <person name="Kawaguchi K."/>
            <person name="Nakanishi T."/>
        </authorList>
    </citation>
    <scope>NUCLEOTIDE SEQUENCE [LARGE SCALE GENOMIC DNA]</scope>
</reference>
<dbReference type="RefSeq" id="XP_027619384.1">
    <property type="nucleotide sequence ID" value="XM_027763583.1"/>
</dbReference>
<keyword evidence="4" id="KW-1185">Reference proteome</keyword>
<evidence type="ECO:0000259" key="2">
    <source>
        <dbReference type="Pfam" id="PF20209"/>
    </source>
</evidence>
<feature type="domain" description="DUF6570" evidence="2">
    <location>
        <begin position="11"/>
        <end position="124"/>
    </location>
</feature>
<dbReference type="STRING" id="139825.A0A401H210"/>
<dbReference type="InParanoid" id="A0A401H210"/>
<feature type="compositionally biased region" description="Polar residues" evidence="1">
    <location>
        <begin position="140"/>
        <end position="157"/>
    </location>
</feature>
<dbReference type="OrthoDB" id="3221862at2759"/>
<dbReference type="EMBL" id="BFAD01000013">
    <property type="protein sequence ID" value="GBE88471.1"/>
    <property type="molecule type" value="Genomic_DNA"/>
</dbReference>
<dbReference type="GeneID" id="38785388"/>
<dbReference type="InterPro" id="IPR046700">
    <property type="entry name" value="DUF6570"/>
</dbReference>
<dbReference type="Pfam" id="PF20209">
    <property type="entry name" value="DUF6570"/>
    <property type="match status" value="1"/>
</dbReference>
<dbReference type="Proteomes" id="UP000287166">
    <property type="component" value="Unassembled WGS sequence"/>
</dbReference>
<accession>A0A401H210</accession>
<evidence type="ECO:0000256" key="1">
    <source>
        <dbReference type="SAM" id="MobiDB-lite"/>
    </source>
</evidence>
<name>A0A401H210_9APHY</name>
<protein>
    <recommendedName>
        <fullName evidence="2">DUF6570 domain-containing protein</fullName>
    </recommendedName>
</protein>